<gene>
    <name evidence="2" type="ORF">MAMMFC1_03430</name>
</gene>
<proteinExistence type="predicted"/>
<organism evidence="2 3">
    <name type="scientific">Methylomusa anaerophila</name>
    <dbReference type="NCBI Taxonomy" id="1930071"/>
    <lineage>
        <taxon>Bacteria</taxon>
        <taxon>Bacillati</taxon>
        <taxon>Bacillota</taxon>
        <taxon>Negativicutes</taxon>
        <taxon>Selenomonadales</taxon>
        <taxon>Sporomusaceae</taxon>
        <taxon>Methylomusa</taxon>
    </lineage>
</organism>
<reference evidence="2 3" key="1">
    <citation type="journal article" date="2018" name="Int. J. Syst. Evol. Microbiol.">
        <title>Methylomusa anaerophila gen. nov., sp. nov., an anaerobic methanol-utilizing bacterium isolated from a microbial fuel cell.</title>
        <authorList>
            <person name="Amano N."/>
            <person name="Yamamuro A."/>
            <person name="Miyahara M."/>
            <person name="Kouzuma A."/>
            <person name="Abe T."/>
            <person name="Watanabe K."/>
        </authorList>
    </citation>
    <scope>NUCLEOTIDE SEQUENCE [LARGE SCALE GENOMIC DNA]</scope>
    <source>
        <strain evidence="2 3">MMFC1</strain>
    </source>
</reference>
<accession>A0A348ANT7</accession>
<keyword evidence="3" id="KW-1185">Reference proteome</keyword>
<evidence type="ECO:0000256" key="1">
    <source>
        <dbReference type="SAM" id="Coils"/>
    </source>
</evidence>
<dbReference type="KEGG" id="mana:MAMMFC1_03430"/>
<evidence type="ECO:0000313" key="3">
    <source>
        <dbReference type="Proteomes" id="UP000276437"/>
    </source>
</evidence>
<name>A0A348ANT7_9FIRM</name>
<evidence type="ECO:0000313" key="2">
    <source>
        <dbReference type="EMBL" id="BBB92735.1"/>
    </source>
</evidence>
<protein>
    <submittedName>
        <fullName evidence="2">Uncharacterized protein</fullName>
    </submittedName>
</protein>
<feature type="coiled-coil region" evidence="1">
    <location>
        <begin position="4"/>
        <end position="31"/>
    </location>
</feature>
<dbReference type="OrthoDB" id="1684880at2"/>
<keyword evidence="1" id="KW-0175">Coiled coil</keyword>
<dbReference type="AlphaFoldDB" id="A0A348ANT7"/>
<dbReference type="RefSeq" id="WP_126309666.1">
    <property type="nucleotide sequence ID" value="NZ_AP018449.1"/>
</dbReference>
<sequence>MCGLNWYREQLERAEDNKERLAELKKMMEERYKISDLGLAELLELTPDILSTYKEIVLRLGSSEKR</sequence>
<dbReference type="Proteomes" id="UP000276437">
    <property type="component" value="Chromosome"/>
</dbReference>
<dbReference type="EMBL" id="AP018449">
    <property type="protein sequence ID" value="BBB92735.1"/>
    <property type="molecule type" value="Genomic_DNA"/>
</dbReference>